<dbReference type="OrthoDB" id="9778545at2"/>
<evidence type="ECO:0000256" key="2">
    <source>
        <dbReference type="ARBA" id="ARBA00005992"/>
    </source>
</evidence>
<keyword evidence="3" id="KW-0808">Transferase</keyword>
<dbReference type="InterPro" id="IPR052905">
    <property type="entry name" value="LD-transpeptidase_YkuD-like"/>
</dbReference>
<gene>
    <name evidence="10" type="ORF">FJU08_18615</name>
</gene>
<organism evidence="10 11">
    <name type="scientific">Martelella alba</name>
    <dbReference type="NCBI Taxonomy" id="2590451"/>
    <lineage>
        <taxon>Bacteria</taxon>
        <taxon>Pseudomonadati</taxon>
        <taxon>Pseudomonadota</taxon>
        <taxon>Alphaproteobacteria</taxon>
        <taxon>Hyphomicrobiales</taxon>
        <taxon>Aurantimonadaceae</taxon>
        <taxon>Martelella</taxon>
    </lineage>
</organism>
<evidence type="ECO:0000256" key="4">
    <source>
        <dbReference type="ARBA" id="ARBA00022960"/>
    </source>
</evidence>
<evidence type="ECO:0000256" key="3">
    <source>
        <dbReference type="ARBA" id="ARBA00022679"/>
    </source>
</evidence>
<evidence type="ECO:0000259" key="9">
    <source>
        <dbReference type="PROSITE" id="PS52029"/>
    </source>
</evidence>
<dbReference type="PANTHER" id="PTHR41533:SF1">
    <property type="entry name" value="L,D-TRANSPEPTIDASE YCBB-RELATED"/>
    <property type="match status" value="1"/>
</dbReference>
<feature type="domain" description="L,D-TPase catalytic" evidence="9">
    <location>
        <begin position="198"/>
        <end position="375"/>
    </location>
</feature>
<dbReference type="Pfam" id="PF03734">
    <property type="entry name" value="YkuD"/>
    <property type="match status" value="1"/>
</dbReference>
<dbReference type="InterPro" id="IPR036365">
    <property type="entry name" value="PGBD-like_sf"/>
</dbReference>
<evidence type="ECO:0000256" key="5">
    <source>
        <dbReference type="ARBA" id="ARBA00022984"/>
    </source>
</evidence>
<evidence type="ECO:0000313" key="10">
    <source>
        <dbReference type="EMBL" id="TPW28056.1"/>
    </source>
</evidence>
<dbReference type="InterPro" id="IPR002477">
    <property type="entry name" value="Peptidoglycan-bd-like"/>
</dbReference>
<dbReference type="Gene3D" id="1.10.101.10">
    <property type="entry name" value="PGBD-like superfamily/PGBD"/>
    <property type="match status" value="1"/>
</dbReference>
<keyword evidence="6 7" id="KW-0961">Cell wall biogenesis/degradation</keyword>
<dbReference type="RefSeq" id="WP_141150553.1">
    <property type="nucleotide sequence ID" value="NZ_VHLG01000014.1"/>
</dbReference>
<dbReference type="EMBL" id="VHLG01000014">
    <property type="protein sequence ID" value="TPW28056.1"/>
    <property type="molecule type" value="Genomic_DNA"/>
</dbReference>
<feature type="active site" description="Proton donor/acceptor" evidence="7">
    <location>
        <position position="328"/>
    </location>
</feature>
<evidence type="ECO:0000256" key="8">
    <source>
        <dbReference type="SAM" id="SignalP"/>
    </source>
</evidence>
<reference evidence="10 11" key="1">
    <citation type="submission" date="2019-06" db="EMBL/GenBank/DDBJ databases">
        <authorList>
            <person name="Li M."/>
        </authorList>
    </citation>
    <scope>NUCLEOTIDE SEQUENCE [LARGE SCALE GENOMIC DNA]</scope>
    <source>
        <strain evidence="10 11">BGMRC2036</strain>
    </source>
</reference>
<dbReference type="GO" id="GO:0004180">
    <property type="term" value="F:carboxypeptidase activity"/>
    <property type="evidence" value="ECO:0007669"/>
    <property type="project" value="UniProtKB-ARBA"/>
</dbReference>
<dbReference type="GO" id="GO:0008360">
    <property type="term" value="P:regulation of cell shape"/>
    <property type="evidence" value="ECO:0007669"/>
    <property type="project" value="UniProtKB-UniRule"/>
</dbReference>
<proteinExistence type="inferred from homology"/>
<dbReference type="GO" id="GO:0016740">
    <property type="term" value="F:transferase activity"/>
    <property type="evidence" value="ECO:0007669"/>
    <property type="project" value="UniProtKB-KW"/>
</dbReference>
<keyword evidence="5 7" id="KW-0573">Peptidoglycan synthesis</keyword>
<protein>
    <submittedName>
        <fullName evidence="10">Murein L,D-transpeptidase</fullName>
    </submittedName>
</protein>
<dbReference type="InterPro" id="IPR036366">
    <property type="entry name" value="PGBDSf"/>
</dbReference>
<dbReference type="SUPFAM" id="SSF141523">
    <property type="entry name" value="L,D-transpeptidase catalytic domain-like"/>
    <property type="match status" value="1"/>
</dbReference>
<dbReference type="InterPro" id="IPR006311">
    <property type="entry name" value="TAT_signal"/>
</dbReference>
<dbReference type="GO" id="GO:0009252">
    <property type="term" value="P:peptidoglycan biosynthetic process"/>
    <property type="evidence" value="ECO:0007669"/>
    <property type="project" value="UniProtKB-UniPathway"/>
</dbReference>
<dbReference type="Proteomes" id="UP000318801">
    <property type="component" value="Unassembled WGS sequence"/>
</dbReference>
<dbReference type="InterPro" id="IPR005490">
    <property type="entry name" value="LD_TPept_cat_dom"/>
</dbReference>
<keyword evidence="8" id="KW-0732">Signal</keyword>
<feature type="chain" id="PRO_5021432280" evidence="8">
    <location>
        <begin position="37"/>
        <end position="431"/>
    </location>
</feature>
<comment type="similarity">
    <text evidence="2">Belongs to the YkuD family.</text>
</comment>
<dbReference type="PANTHER" id="PTHR41533">
    <property type="entry name" value="L,D-TRANSPEPTIDASE HI_1667-RELATED"/>
    <property type="match status" value="1"/>
</dbReference>
<dbReference type="Pfam" id="PF01471">
    <property type="entry name" value="PG_binding_1"/>
    <property type="match status" value="1"/>
</dbReference>
<keyword evidence="11" id="KW-1185">Reference proteome</keyword>
<sequence>MTEKNRSEFSKKRLSRRAFVTAAAAGALAMPALARAQSAVDALINAQGRGNWDDQFDAANTRAQAVVTSNQPILGPNASINQTQAIGEYQQIVANGGWTEVHPNVPLQFGVTDSSVQQLRKRLITSGDLQASAGMSNSYDSYVQGAVRHFQARHGLPETGYIDEYTLKALNVSADVRLNQLETNLARIEDLGTDLGQRYVLVNIPAAYAEAVENNVVALRNTAIVGRPSRATPILNSKIFEIIFNPPWTVPRSIIQKDIMPLMQKDPSYLTDQKIHLYDNKGREVDPMTIDWNAEKAPNLTFRQDPGPNSAMASTKINFHNKYSVYMHDTPTQSLFNDFVRFESSGCVRIENVRDLDVWLLKDTPGWDRTHIEETIRSGISTPVKLAQEVPNHFVYITAWSARDGVVQFRDDIYNLDGAPELALQTTTGVE</sequence>
<comment type="pathway">
    <text evidence="1 7">Cell wall biogenesis; peptidoglycan biosynthesis.</text>
</comment>
<dbReference type="PROSITE" id="PS52029">
    <property type="entry name" value="LD_TPASE"/>
    <property type="match status" value="1"/>
</dbReference>
<dbReference type="InterPro" id="IPR038063">
    <property type="entry name" value="Transpep_catalytic_dom"/>
</dbReference>
<dbReference type="SUPFAM" id="SSF47090">
    <property type="entry name" value="PGBD-like"/>
    <property type="match status" value="1"/>
</dbReference>
<evidence type="ECO:0000313" key="11">
    <source>
        <dbReference type="Proteomes" id="UP000318801"/>
    </source>
</evidence>
<evidence type="ECO:0000256" key="1">
    <source>
        <dbReference type="ARBA" id="ARBA00004752"/>
    </source>
</evidence>
<dbReference type="PROSITE" id="PS51318">
    <property type="entry name" value="TAT"/>
    <property type="match status" value="1"/>
</dbReference>
<dbReference type="AlphaFoldDB" id="A0A506U3Z9"/>
<feature type="active site" description="Nucleophile" evidence="7">
    <location>
        <position position="347"/>
    </location>
</feature>
<dbReference type="GO" id="GO:0071555">
    <property type="term" value="P:cell wall organization"/>
    <property type="evidence" value="ECO:0007669"/>
    <property type="project" value="UniProtKB-UniRule"/>
</dbReference>
<feature type="signal peptide" evidence="8">
    <location>
        <begin position="1"/>
        <end position="36"/>
    </location>
</feature>
<accession>A0A506U3Z9</accession>
<evidence type="ECO:0000256" key="7">
    <source>
        <dbReference type="PROSITE-ProRule" id="PRU01373"/>
    </source>
</evidence>
<dbReference type="Gene3D" id="2.40.440.10">
    <property type="entry name" value="L,D-transpeptidase catalytic domain-like"/>
    <property type="match status" value="1"/>
</dbReference>
<dbReference type="CDD" id="cd16913">
    <property type="entry name" value="YkuD_like"/>
    <property type="match status" value="1"/>
</dbReference>
<comment type="caution">
    <text evidence="10">The sequence shown here is derived from an EMBL/GenBank/DDBJ whole genome shotgun (WGS) entry which is preliminary data.</text>
</comment>
<name>A0A506U3Z9_9HYPH</name>
<evidence type="ECO:0000256" key="6">
    <source>
        <dbReference type="ARBA" id="ARBA00023316"/>
    </source>
</evidence>
<keyword evidence="4 7" id="KW-0133">Cell shape</keyword>
<dbReference type="UniPathway" id="UPA00219"/>